<protein>
    <submittedName>
        <fullName evidence="1">Uncharacterized protein</fullName>
    </submittedName>
</protein>
<name>A0A1H3K471_9FIRM</name>
<dbReference type="EMBL" id="FNQE01000001">
    <property type="protein sequence ID" value="SDY46976.1"/>
    <property type="molecule type" value="Genomic_DNA"/>
</dbReference>
<accession>A0A1H3K471</accession>
<proteinExistence type="predicted"/>
<evidence type="ECO:0000313" key="2">
    <source>
        <dbReference type="Proteomes" id="UP000198625"/>
    </source>
</evidence>
<sequence>MMRSTLKPIPSWGNDLIKNYRECILSKKLEGFVEESDYEVLNQQTLVMEVLVYIAYEIQKARLGKDK</sequence>
<gene>
    <name evidence="1" type="ORF">SAMN05660462_00128</name>
</gene>
<evidence type="ECO:0000313" key="1">
    <source>
        <dbReference type="EMBL" id="SDY46976.1"/>
    </source>
</evidence>
<organism evidence="1 2">
    <name type="scientific">Proteiniborus ethanoligenes</name>
    <dbReference type="NCBI Taxonomy" id="415015"/>
    <lineage>
        <taxon>Bacteria</taxon>
        <taxon>Bacillati</taxon>
        <taxon>Bacillota</taxon>
        <taxon>Clostridia</taxon>
        <taxon>Eubacteriales</taxon>
        <taxon>Proteiniborus</taxon>
    </lineage>
</organism>
<dbReference type="STRING" id="415015.SAMN05660462_00128"/>
<dbReference type="Proteomes" id="UP000198625">
    <property type="component" value="Unassembled WGS sequence"/>
</dbReference>
<dbReference type="AlphaFoldDB" id="A0A1H3K471"/>
<reference evidence="1 2" key="1">
    <citation type="submission" date="2016-10" db="EMBL/GenBank/DDBJ databases">
        <authorList>
            <person name="de Groot N.N."/>
        </authorList>
    </citation>
    <scope>NUCLEOTIDE SEQUENCE [LARGE SCALE GENOMIC DNA]</scope>
    <source>
        <strain evidence="1 2">DSM 21650</strain>
    </source>
</reference>
<keyword evidence="2" id="KW-1185">Reference proteome</keyword>